<dbReference type="SUPFAM" id="SSF48208">
    <property type="entry name" value="Six-hairpin glycosidases"/>
    <property type="match status" value="1"/>
</dbReference>
<name>A0ABV1K412_9PSEU</name>
<dbReference type="RefSeq" id="WP_349296280.1">
    <property type="nucleotide sequence ID" value="NZ_JBEDNQ010000001.1"/>
</dbReference>
<accession>A0ABV1K412</accession>
<dbReference type="InterPro" id="IPR008928">
    <property type="entry name" value="6-hairpin_glycosidase_sf"/>
</dbReference>
<feature type="domain" description="Mannosylglycerate hydrolase MGH1-like glycoside hydrolase" evidence="4">
    <location>
        <begin position="32"/>
        <end position="381"/>
    </location>
</feature>
<keyword evidence="2" id="KW-0378">Hydrolase</keyword>
<dbReference type="EMBL" id="JBEDNQ010000001">
    <property type="protein sequence ID" value="MEQ3549192.1"/>
    <property type="molecule type" value="Genomic_DNA"/>
</dbReference>
<dbReference type="PANTHER" id="PTHR10412:SF11">
    <property type="entry name" value="MANNOSYL-OLIGOSACCHARIDE GLUCOSIDASE"/>
    <property type="match status" value="1"/>
</dbReference>
<organism evidence="5 6">
    <name type="scientific">Pseudonocardia nematodicida</name>
    <dbReference type="NCBI Taxonomy" id="1206997"/>
    <lineage>
        <taxon>Bacteria</taxon>
        <taxon>Bacillati</taxon>
        <taxon>Actinomycetota</taxon>
        <taxon>Actinomycetes</taxon>
        <taxon>Pseudonocardiales</taxon>
        <taxon>Pseudonocardiaceae</taxon>
        <taxon>Pseudonocardia</taxon>
    </lineage>
</organism>
<evidence type="ECO:0000313" key="6">
    <source>
        <dbReference type="Proteomes" id="UP001494902"/>
    </source>
</evidence>
<dbReference type="InterPro" id="IPR054491">
    <property type="entry name" value="MGH1-like_GH"/>
</dbReference>
<keyword evidence="3" id="KW-0326">Glycosidase</keyword>
<dbReference type="InterPro" id="IPR004888">
    <property type="entry name" value="Glycoside_hydrolase_63"/>
</dbReference>
<dbReference type="InterPro" id="IPR012341">
    <property type="entry name" value="6hp_glycosidase-like_sf"/>
</dbReference>
<evidence type="ECO:0000256" key="1">
    <source>
        <dbReference type="ARBA" id="ARBA00010833"/>
    </source>
</evidence>
<dbReference type="Pfam" id="PF22422">
    <property type="entry name" value="MGH1-like_GH"/>
    <property type="match status" value="1"/>
</dbReference>
<evidence type="ECO:0000313" key="5">
    <source>
        <dbReference type="EMBL" id="MEQ3549192.1"/>
    </source>
</evidence>
<protein>
    <recommendedName>
        <fullName evidence="4">Mannosylglycerate hydrolase MGH1-like glycoside hydrolase domain-containing protein</fullName>
    </recommendedName>
</protein>
<dbReference type="Gene3D" id="1.50.10.10">
    <property type="match status" value="1"/>
</dbReference>
<dbReference type="Proteomes" id="UP001494902">
    <property type="component" value="Unassembled WGS sequence"/>
</dbReference>
<evidence type="ECO:0000256" key="3">
    <source>
        <dbReference type="ARBA" id="ARBA00023295"/>
    </source>
</evidence>
<comment type="caution">
    <text evidence="5">The sequence shown here is derived from an EMBL/GenBank/DDBJ whole genome shotgun (WGS) entry which is preliminary data.</text>
</comment>
<sequence>MHADDLRTAAAGMLDRNWDDARGYCVPNPDTYPHLWLWDSCFHAVVWARLGDPRAARELDEVLAGQLPGGMVPHMRYGAEGPDAWLGPLPGTSSITQPPVFGHAARALADQGVAVSADTLEKARRGLDWLWEHRRTDDDLLFIVHPWEAGNDHSPRWDGWGGPGRTPADYDRAARSQWNKDLMGAVSFDDAGAAVWSSRFVAAPAGFNAYSAFAMAELAQVTGDDELAGRARRIAAAMDARLWDPAQNLWNDLALVGGAEDGGTGDIPASDGVMGALVTADGEKAQAALRQLREPERFGAPFGPANVARTHPSYDPRSYWRGPAWPQLSYLFGIALRRWGLDADADEVVRAARAVAERGEWPEYWDPETGDALGAAPQSWTALAAAMP</sequence>
<evidence type="ECO:0000256" key="2">
    <source>
        <dbReference type="ARBA" id="ARBA00022801"/>
    </source>
</evidence>
<reference evidence="5 6" key="1">
    <citation type="submission" date="2024-03" db="EMBL/GenBank/DDBJ databases">
        <title>Draft genome sequence of Pseudonocardia nematodicida JCM 31783.</title>
        <authorList>
            <person name="Butdee W."/>
            <person name="Duangmal K."/>
        </authorList>
    </citation>
    <scope>NUCLEOTIDE SEQUENCE [LARGE SCALE GENOMIC DNA]</scope>
    <source>
        <strain evidence="5 6">JCM 31783</strain>
    </source>
</reference>
<keyword evidence="6" id="KW-1185">Reference proteome</keyword>
<gene>
    <name evidence="5" type="ORF">WIS52_01810</name>
</gene>
<proteinExistence type="inferred from homology"/>
<evidence type="ECO:0000259" key="4">
    <source>
        <dbReference type="Pfam" id="PF22422"/>
    </source>
</evidence>
<dbReference type="PANTHER" id="PTHR10412">
    <property type="entry name" value="MANNOSYL-OLIGOSACCHARIDE GLUCOSIDASE"/>
    <property type="match status" value="1"/>
</dbReference>
<comment type="similarity">
    <text evidence="1">Belongs to the glycosyl hydrolase 63 family.</text>
</comment>